<dbReference type="Pfam" id="PF04970">
    <property type="entry name" value="LRAT"/>
    <property type="match status" value="1"/>
</dbReference>
<evidence type="ECO:0000313" key="6">
    <source>
        <dbReference type="EMBL" id="CAG2144183.1"/>
    </source>
</evidence>
<keyword evidence="7" id="KW-1185">Reference proteome</keyword>
<gene>
    <name evidence="6" type="ORF">LMG26411_02520</name>
</gene>
<dbReference type="PANTHER" id="PTHR13943">
    <property type="entry name" value="HRAS-LIKE SUPPRESSOR - RELATED"/>
    <property type="match status" value="1"/>
</dbReference>
<keyword evidence="3" id="KW-0443">Lipid metabolism</keyword>
<protein>
    <recommendedName>
        <fullName evidence="5">LRAT domain-containing protein</fullName>
    </recommendedName>
</protein>
<feature type="transmembrane region" description="Helical" evidence="4">
    <location>
        <begin position="136"/>
        <end position="156"/>
    </location>
</feature>
<dbReference type="EMBL" id="CAJPVI010000013">
    <property type="protein sequence ID" value="CAG2144183.1"/>
    <property type="molecule type" value="Genomic_DNA"/>
</dbReference>
<evidence type="ECO:0000256" key="1">
    <source>
        <dbReference type="ARBA" id="ARBA00022679"/>
    </source>
</evidence>
<evidence type="ECO:0000313" key="7">
    <source>
        <dbReference type="Proteomes" id="UP000672657"/>
    </source>
</evidence>
<dbReference type="Proteomes" id="UP000672657">
    <property type="component" value="Unassembled WGS sequence"/>
</dbReference>
<keyword evidence="4" id="KW-0812">Transmembrane</keyword>
<comment type="caution">
    <text evidence="6">The sequence shown here is derived from an EMBL/GenBank/DDBJ whole genome shotgun (WGS) entry which is preliminary data.</text>
</comment>
<dbReference type="InterPro" id="IPR051496">
    <property type="entry name" value="H-rev107_PLA/AT"/>
</dbReference>
<organism evidence="6 7">
    <name type="scientific">Cupriavidus numazuensis</name>
    <dbReference type="NCBI Taxonomy" id="221992"/>
    <lineage>
        <taxon>Bacteria</taxon>
        <taxon>Pseudomonadati</taxon>
        <taxon>Pseudomonadota</taxon>
        <taxon>Betaproteobacteria</taxon>
        <taxon>Burkholderiales</taxon>
        <taxon>Burkholderiaceae</taxon>
        <taxon>Cupriavidus</taxon>
    </lineage>
</organism>
<dbReference type="Gene3D" id="3.90.1720.10">
    <property type="entry name" value="endopeptidase domain like (from Nostoc punctiforme)"/>
    <property type="match status" value="1"/>
</dbReference>
<sequence>MDLASSSRNGGADVPAAVWGSWRCMEPPIGAHLVTPRHGYNHHGIYVGHDKVVHYAGLAGALRRGPVEEVSLADFSAGGAIWIAAGPRPKYVEQEAARRARSRLGEDCYRVLSNNCEHFCTWCLYGKSESEQVRAFMLNPWVALRILIILFGAWLASAAQVSPVLTHAVVALTAPLAPCLPSHHRAP</sequence>
<accession>A0ABM8TGR0</accession>
<dbReference type="PROSITE" id="PS51934">
    <property type="entry name" value="LRAT"/>
    <property type="match status" value="1"/>
</dbReference>
<name>A0ABM8TGR0_9BURK</name>
<evidence type="ECO:0000256" key="2">
    <source>
        <dbReference type="ARBA" id="ARBA00022801"/>
    </source>
</evidence>
<proteinExistence type="predicted"/>
<reference evidence="6 7" key="1">
    <citation type="submission" date="2021-03" db="EMBL/GenBank/DDBJ databases">
        <authorList>
            <person name="Peeters C."/>
        </authorList>
    </citation>
    <scope>NUCLEOTIDE SEQUENCE [LARGE SCALE GENOMIC DNA]</scope>
    <source>
        <strain evidence="6 7">LMG 26411</strain>
    </source>
</reference>
<keyword evidence="2" id="KW-0378">Hydrolase</keyword>
<keyword evidence="4" id="KW-1133">Transmembrane helix</keyword>
<evidence type="ECO:0000256" key="4">
    <source>
        <dbReference type="SAM" id="Phobius"/>
    </source>
</evidence>
<dbReference type="InterPro" id="IPR007053">
    <property type="entry name" value="LRAT_dom"/>
</dbReference>
<keyword evidence="4" id="KW-0472">Membrane</keyword>
<dbReference type="PANTHER" id="PTHR13943:SF77">
    <property type="entry name" value="LRAT DOMAIN-CONTAINING PROTEIN"/>
    <property type="match status" value="1"/>
</dbReference>
<feature type="domain" description="LRAT" evidence="5">
    <location>
        <begin position="32"/>
        <end position="132"/>
    </location>
</feature>
<evidence type="ECO:0000259" key="5">
    <source>
        <dbReference type="PROSITE" id="PS51934"/>
    </source>
</evidence>
<evidence type="ECO:0000256" key="3">
    <source>
        <dbReference type="ARBA" id="ARBA00023098"/>
    </source>
</evidence>
<keyword evidence="1" id="KW-0808">Transferase</keyword>